<name>A0ABR6XWU4_9FLAO</name>
<dbReference type="EMBL" id="JACOME010000001">
    <property type="protein sequence ID" value="MBC3844977.1"/>
    <property type="molecule type" value="Genomic_DNA"/>
</dbReference>
<gene>
    <name evidence="2" type="ORF">H6H04_01180</name>
</gene>
<evidence type="ECO:0000259" key="1">
    <source>
        <dbReference type="PROSITE" id="PS50846"/>
    </source>
</evidence>
<dbReference type="Proteomes" id="UP000607435">
    <property type="component" value="Unassembled WGS sequence"/>
</dbReference>
<organism evidence="2 3">
    <name type="scientific">Winogradskyella echinorum</name>
    <dbReference type="NCBI Taxonomy" id="538189"/>
    <lineage>
        <taxon>Bacteria</taxon>
        <taxon>Pseudomonadati</taxon>
        <taxon>Bacteroidota</taxon>
        <taxon>Flavobacteriia</taxon>
        <taxon>Flavobacteriales</taxon>
        <taxon>Flavobacteriaceae</taxon>
        <taxon>Winogradskyella</taxon>
    </lineage>
</organism>
<dbReference type="InterPro" id="IPR036163">
    <property type="entry name" value="HMA_dom_sf"/>
</dbReference>
<keyword evidence="3" id="KW-1185">Reference proteome</keyword>
<proteinExistence type="predicted"/>
<protein>
    <submittedName>
        <fullName evidence="2">Heavy-metal-associated domain-containing protein</fullName>
    </submittedName>
</protein>
<accession>A0ABR6XWU4</accession>
<dbReference type="SUPFAM" id="SSF55008">
    <property type="entry name" value="HMA, heavy metal-associated domain"/>
    <property type="match status" value="1"/>
</dbReference>
<dbReference type="PROSITE" id="PS50846">
    <property type="entry name" value="HMA_2"/>
    <property type="match status" value="1"/>
</dbReference>
<evidence type="ECO:0000313" key="3">
    <source>
        <dbReference type="Proteomes" id="UP000607435"/>
    </source>
</evidence>
<comment type="caution">
    <text evidence="2">The sequence shown here is derived from an EMBL/GenBank/DDBJ whole genome shotgun (WGS) entry which is preliminary data.</text>
</comment>
<evidence type="ECO:0000313" key="2">
    <source>
        <dbReference type="EMBL" id="MBC3844977.1"/>
    </source>
</evidence>
<dbReference type="InterPro" id="IPR006121">
    <property type="entry name" value="HMA_dom"/>
</dbReference>
<sequence length="89" mass="9648">MKNTIQIQNLKCGGCANTIVTQLLKLDGISEVNVNNDTDEVSFNAIDDTKIDLVKEKLSHLGYPIVGEANPLPKKAKSFVSCAVGRMTK</sequence>
<dbReference type="Gene3D" id="3.30.70.100">
    <property type="match status" value="1"/>
</dbReference>
<dbReference type="CDD" id="cd00371">
    <property type="entry name" value="HMA"/>
    <property type="match status" value="1"/>
</dbReference>
<dbReference type="Pfam" id="PF00403">
    <property type="entry name" value="HMA"/>
    <property type="match status" value="1"/>
</dbReference>
<reference evidence="2 3" key="1">
    <citation type="submission" date="2020-08" db="EMBL/GenBank/DDBJ databases">
        <title>Winogradskyella ouciana sp. nov., isolated from the hadal seawater of the Mariana Trench.</title>
        <authorList>
            <person name="He X."/>
        </authorList>
    </citation>
    <scope>NUCLEOTIDE SEQUENCE [LARGE SCALE GENOMIC DNA]</scope>
    <source>
        <strain evidence="2 3">KCTC 22026</strain>
    </source>
</reference>
<dbReference type="RefSeq" id="WP_186844109.1">
    <property type="nucleotide sequence ID" value="NZ_JACOME010000001.1"/>
</dbReference>
<feature type="domain" description="HMA" evidence="1">
    <location>
        <begin position="1"/>
        <end position="66"/>
    </location>
</feature>